<dbReference type="Pfam" id="PF13157">
    <property type="entry name" value="Enas"/>
    <property type="match status" value="1"/>
</dbReference>
<dbReference type="RefSeq" id="WP_188388351.1">
    <property type="nucleotide sequence ID" value="NZ_BMFK01000001.1"/>
</dbReference>
<reference evidence="2" key="2">
    <citation type="submission" date="2020-09" db="EMBL/GenBank/DDBJ databases">
        <authorList>
            <person name="Sun Q."/>
            <person name="Zhou Y."/>
        </authorList>
    </citation>
    <scope>NUCLEOTIDE SEQUENCE</scope>
    <source>
        <strain evidence="2">CGMCC 1.12698</strain>
    </source>
</reference>
<organism evidence="2 3">
    <name type="scientific">Priestia taiwanensis</name>
    <dbReference type="NCBI Taxonomy" id="1347902"/>
    <lineage>
        <taxon>Bacteria</taxon>
        <taxon>Bacillati</taxon>
        <taxon>Bacillota</taxon>
        <taxon>Bacilli</taxon>
        <taxon>Bacillales</taxon>
        <taxon>Bacillaceae</taxon>
        <taxon>Priestia</taxon>
    </lineage>
</organism>
<evidence type="ECO:0000313" key="3">
    <source>
        <dbReference type="Proteomes" id="UP000605259"/>
    </source>
</evidence>
<comment type="caution">
    <text evidence="2">The sequence shown here is derived from an EMBL/GenBank/DDBJ whole genome shotgun (WGS) entry which is preliminary data.</text>
</comment>
<accession>A0A917AS47</accession>
<evidence type="ECO:0000313" key="2">
    <source>
        <dbReference type="EMBL" id="GGE71261.1"/>
    </source>
</evidence>
<reference evidence="2" key="1">
    <citation type="journal article" date="2014" name="Int. J. Syst. Evol. Microbiol.">
        <title>Complete genome sequence of Corynebacterium casei LMG S-19264T (=DSM 44701T), isolated from a smear-ripened cheese.</title>
        <authorList>
            <consortium name="US DOE Joint Genome Institute (JGI-PGF)"/>
            <person name="Walter F."/>
            <person name="Albersmeier A."/>
            <person name="Kalinowski J."/>
            <person name="Ruckert C."/>
        </authorList>
    </citation>
    <scope>NUCLEOTIDE SEQUENCE</scope>
    <source>
        <strain evidence="2">CGMCC 1.12698</strain>
    </source>
</reference>
<dbReference type="InterPro" id="IPR025055">
    <property type="entry name" value="Ena_core"/>
</dbReference>
<dbReference type="EMBL" id="BMFK01000001">
    <property type="protein sequence ID" value="GGE71261.1"/>
    <property type="molecule type" value="Genomic_DNA"/>
</dbReference>
<gene>
    <name evidence="2" type="ORF">GCM10007140_21470</name>
</gene>
<protein>
    <recommendedName>
        <fullName evidence="1">Endospore appendages core domain-containing protein</fullName>
    </recommendedName>
</protein>
<proteinExistence type="predicted"/>
<dbReference type="AlphaFoldDB" id="A0A917AS47"/>
<evidence type="ECO:0000259" key="1">
    <source>
        <dbReference type="Pfam" id="PF13157"/>
    </source>
</evidence>
<keyword evidence="3" id="KW-1185">Reference proteome</keyword>
<dbReference type="Proteomes" id="UP000605259">
    <property type="component" value="Unassembled WGS sequence"/>
</dbReference>
<feature type="domain" description="Endospore appendages core" evidence="1">
    <location>
        <begin position="14"/>
        <end position="121"/>
    </location>
</feature>
<name>A0A917AS47_9BACI</name>
<sequence>MCGKNVIFTGANKACCPQATLLVDEFCNNFDNAIFVTNPPFFGISLWFEFSNQRGTFTLTNNADSTGIAAFTFLDANGDVVATFFVTQGDSLTVSLSGVSSLFVAAFAPETTVSGTVCAKIFRKFF</sequence>